<protein>
    <submittedName>
        <fullName evidence="2">Uncharacterized protein</fullName>
    </submittedName>
</protein>
<feature type="region of interest" description="Disordered" evidence="1">
    <location>
        <begin position="1"/>
        <end position="27"/>
    </location>
</feature>
<feature type="compositionally biased region" description="Basic and acidic residues" evidence="1">
    <location>
        <begin position="54"/>
        <end position="66"/>
    </location>
</feature>
<dbReference type="Proteomes" id="UP000244336">
    <property type="component" value="Chromosome 8"/>
</dbReference>
<accession>A0A2T7CN36</accession>
<feature type="compositionally biased region" description="Low complexity" evidence="1">
    <location>
        <begin position="134"/>
        <end position="147"/>
    </location>
</feature>
<keyword evidence="3" id="KW-1185">Reference proteome</keyword>
<organism evidence="2 3">
    <name type="scientific">Panicum hallii var. hallii</name>
    <dbReference type="NCBI Taxonomy" id="1504633"/>
    <lineage>
        <taxon>Eukaryota</taxon>
        <taxon>Viridiplantae</taxon>
        <taxon>Streptophyta</taxon>
        <taxon>Embryophyta</taxon>
        <taxon>Tracheophyta</taxon>
        <taxon>Spermatophyta</taxon>
        <taxon>Magnoliopsida</taxon>
        <taxon>Liliopsida</taxon>
        <taxon>Poales</taxon>
        <taxon>Poaceae</taxon>
        <taxon>PACMAD clade</taxon>
        <taxon>Panicoideae</taxon>
        <taxon>Panicodae</taxon>
        <taxon>Paniceae</taxon>
        <taxon>Panicinae</taxon>
        <taxon>Panicum</taxon>
        <taxon>Panicum sect. Panicum</taxon>
    </lineage>
</organism>
<reference evidence="2 3" key="1">
    <citation type="submission" date="2018-04" db="EMBL/GenBank/DDBJ databases">
        <title>WGS assembly of Panicum hallii var. hallii HAL2.</title>
        <authorList>
            <person name="Lovell J."/>
            <person name="Jenkins J."/>
            <person name="Lowry D."/>
            <person name="Mamidi S."/>
            <person name="Sreedasyam A."/>
            <person name="Weng X."/>
            <person name="Barry K."/>
            <person name="Bonette J."/>
            <person name="Campitelli B."/>
            <person name="Daum C."/>
            <person name="Gordon S."/>
            <person name="Gould B."/>
            <person name="Lipzen A."/>
            <person name="MacQueen A."/>
            <person name="Palacio-Mejia J."/>
            <person name="Plott C."/>
            <person name="Shakirov E."/>
            <person name="Shu S."/>
            <person name="Yoshinaga Y."/>
            <person name="Zane M."/>
            <person name="Rokhsar D."/>
            <person name="Grimwood J."/>
            <person name="Schmutz J."/>
            <person name="Juenger T."/>
        </authorList>
    </citation>
    <scope>NUCLEOTIDE SEQUENCE [LARGE SCALE GENOMIC DNA]</scope>
    <source>
        <strain evidence="3">cv. HAL2</strain>
    </source>
</reference>
<feature type="region of interest" description="Disordered" evidence="1">
    <location>
        <begin position="127"/>
        <end position="148"/>
    </location>
</feature>
<dbReference type="AlphaFoldDB" id="A0A2T7CN36"/>
<feature type="region of interest" description="Disordered" evidence="1">
    <location>
        <begin position="49"/>
        <end position="83"/>
    </location>
</feature>
<evidence type="ECO:0000313" key="3">
    <source>
        <dbReference type="Proteomes" id="UP000244336"/>
    </source>
</evidence>
<dbReference type="EMBL" id="CM009756">
    <property type="protein sequence ID" value="PUZ44731.1"/>
    <property type="molecule type" value="Genomic_DNA"/>
</dbReference>
<name>A0A2T7CN36_9POAL</name>
<evidence type="ECO:0000313" key="2">
    <source>
        <dbReference type="EMBL" id="PUZ44731.1"/>
    </source>
</evidence>
<gene>
    <name evidence="2" type="ORF">GQ55_8G140400</name>
</gene>
<proteinExistence type="predicted"/>
<dbReference type="Gramene" id="PUZ44731">
    <property type="protein sequence ID" value="PUZ44731"/>
    <property type="gene ID" value="GQ55_8G140400"/>
</dbReference>
<evidence type="ECO:0000256" key="1">
    <source>
        <dbReference type="SAM" id="MobiDB-lite"/>
    </source>
</evidence>
<feature type="compositionally biased region" description="Basic and acidic residues" evidence="1">
    <location>
        <begin position="18"/>
        <end position="27"/>
    </location>
</feature>
<sequence>MHTWEKKVPAPCARMGKARSDARARDGRELRAGPIAWLYCRAGTPHRCSAPIERGGKRADGEEKRAAAGPDDLESGSTPPPSSRFFRFADSSLLLLLHASTASDPRSARPPIEASACRSVPLTSAALPPSIRGSSPFSNRSASSSSSPIRVDSLYSFSAHEILVLLPPPC</sequence>